<evidence type="ECO:0000313" key="1">
    <source>
        <dbReference type="EMBL" id="MBT1446182.1"/>
    </source>
</evidence>
<name>A0ABS5V6X4_9GAMM</name>
<dbReference type="EMBL" id="JAHEPS010000008">
    <property type="protein sequence ID" value="MBT1446182.1"/>
    <property type="molecule type" value="Genomic_DNA"/>
</dbReference>
<dbReference type="Pfam" id="PF13279">
    <property type="entry name" value="4HBT_2"/>
    <property type="match status" value="1"/>
</dbReference>
<accession>A0ABS5V6X4</accession>
<dbReference type="RefSeq" id="WP_214508374.1">
    <property type="nucleotide sequence ID" value="NZ_JAHEPS010000008.1"/>
</dbReference>
<gene>
    <name evidence="1" type="ORF">KJI95_16920</name>
</gene>
<evidence type="ECO:0000313" key="2">
    <source>
        <dbReference type="Proteomes" id="UP001195903"/>
    </source>
</evidence>
<dbReference type="PANTHER" id="PTHR31793:SF40">
    <property type="entry name" value="ACYL-COA THIOESTER HYDROLASE, YBGC_YBAW FAMILY"/>
    <property type="match status" value="1"/>
</dbReference>
<comment type="caution">
    <text evidence="1">The sequence shown here is derived from an EMBL/GenBank/DDBJ whole genome shotgun (WGS) entry which is preliminary data.</text>
</comment>
<sequence length="142" mass="16333">MSDNNATFVCQVSVAWGEMDALAHVNNVAYFRYFETARIAFFEKYYPLEQLYRAGCGPVISENQARYKRAVTYPDTLSISVSVSKVHSDRFTLEYEIFSDNQQAVTTTGSSVAVMFDFRQQRKADMPEDLYKLLKNIQQIEP</sequence>
<proteinExistence type="predicted"/>
<dbReference type="SUPFAM" id="SSF54637">
    <property type="entry name" value="Thioesterase/thiol ester dehydrase-isomerase"/>
    <property type="match status" value="1"/>
</dbReference>
<keyword evidence="2" id="KW-1185">Reference proteome</keyword>
<dbReference type="PANTHER" id="PTHR31793">
    <property type="entry name" value="4-HYDROXYBENZOYL-COA THIOESTERASE FAMILY MEMBER"/>
    <property type="match status" value="1"/>
</dbReference>
<dbReference type="CDD" id="cd00586">
    <property type="entry name" value="4HBT"/>
    <property type="match status" value="1"/>
</dbReference>
<reference evidence="1 2" key="1">
    <citation type="submission" date="2021-05" db="EMBL/GenBank/DDBJ databases">
        <title>Shewanella sp. JM162201.</title>
        <authorList>
            <person name="Xu S."/>
            <person name="Li A."/>
        </authorList>
    </citation>
    <scope>NUCLEOTIDE SEQUENCE [LARGE SCALE GENOMIC DNA]</scope>
    <source>
        <strain evidence="1 2">JM162201</strain>
    </source>
</reference>
<dbReference type="Gene3D" id="3.10.129.10">
    <property type="entry name" value="Hotdog Thioesterase"/>
    <property type="match status" value="1"/>
</dbReference>
<dbReference type="InterPro" id="IPR029069">
    <property type="entry name" value="HotDog_dom_sf"/>
</dbReference>
<dbReference type="Proteomes" id="UP001195903">
    <property type="component" value="Unassembled WGS sequence"/>
</dbReference>
<organism evidence="1 2">
    <name type="scientific">Shewanella jiangmenensis</name>
    <dbReference type="NCBI Taxonomy" id="2837387"/>
    <lineage>
        <taxon>Bacteria</taxon>
        <taxon>Pseudomonadati</taxon>
        <taxon>Pseudomonadota</taxon>
        <taxon>Gammaproteobacteria</taxon>
        <taxon>Alteromonadales</taxon>
        <taxon>Shewanellaceae</taxon>
        <taxon>Shewanella</taxon>
    </lineage>
</organism>
<protein>
    <submittedName>
        <fullName evidence="1">Acyl-CoA thioesterase</fullName>
    </submittedName>
</protein>
<dbReference type="InterPro" id="IPR050563">
    <property type="entry name" value="4-hydroxybenzoyl-CoA_TE"/>
</dbReference>